<dbReference type="PANTHER" id="PTHR47708">
    <property type="match status" value="1"/>
</dbReference>
<evidence type="ECO:0000259" key="1">
    <source>
        <dbReference type="Pfam" id="PF23544"/>
    </source>
</evidence>
<dbReference type="HOGENOM" id="CLU_142305_0_0_0"/>
<name>D6YUL0_WADCW</name>
<dbReference type="RefSeq" id="WP_013181549.1">
    <property type="nucleotide sequence ID" value="NC_014225.1"/>
</dbReference>
<dbReference type="STRING" id="716544.wcw_0449"/>
<dbReference type="eggNOG" id="ENOG5032S8H">
    <property type="taxonomic scope" value="Bacteria"/>
</dbReference>
<accession>D6YUL0</accession>
<keyword evidence="3" id="KW-1185">Reference proteome</keyword>
<dbReference type="PANTHER" id="PTHR47708:SF2">
    <property type="entry name" value="SI:CH73-132F6.5"/>
    <property type="match status" value="1"/>
</dbReference>
<proteinExistence type="predicted"/>
<feature type="domain" description="AtuA-like ferredoxin-fold" evidence="1">
    <location>
        <begin position="6"/>
        <end position="104"/>
    </location>
</feature>
<dbReference type="KEGG" id="wch:wcw_0449"/>
<dbReference type="Pfam" id="PF23544">
    <property type="entry name" value="AtuA_ferredoxin"/>
    <property type="match status" value="1"/>
</dbReference>
<evidence type="ECO:0000313" key="2">
    <source>
        <dbReference type="EMBL" id="ADI37821.1"/>
    </source>
</evidence>
<dbReference type="EMBL" id="CP001928">
    <property type="protein sequence ID" value="ADI37821.1"/>
    <property type="molecule type" value="Genomic_DNA"/>
</dbReference>
<dbReference type="AlphaFoldDB" id="D6YUL0"/>
<dbReference type="Proteomes" id="UP000001505">
    <property type="component" value="Chromosome"/>
</dbReference>
<protein>
    <recommendedName>
        <fullName evidence="1">AtuA-like ferredoxin-fold domain-containing protein</fullName>
    </recommendedName>
</protein>
<evidence type="ECO:0000313" key="3">
    <source>
        <dbReference type="Proteomes" id="UP000001505"/>
    </source>
</evidence>
<gene>
    <name evidence="2" type="ordered locus">wcw_0449</name>
</gene>
<dbReference type="InterPro" id="IPR056362">
    <property type="entry name" value="AtuA-like_ferredoxin_dom"/>
</dbReference>
<reference evidence="2 3" key="1">
    <citation type="journal article" date="2010" name="PLoS ONE">
        <title>The Waddlia genome: a window into chlamydial biology.</title>
        <authorList>
            <person name="Bertelli C."/>
            <person name="Collyn F."/>
            <person name="Croxatto A."/>
            <person name="Ruckert C."/>
            <person name="Polkinghorne A."/>
            <person name="Kebbi-Beghdadi C."/>
            <person name="Goesmann A."/>
            <person name="Vaughan L."/>
            <person name="Greub G."/>
        </authorList>
    </citation>
    <scope>NUCLEOTIDE SEQUENCE [LARGE SCALE GENOMIC DNA]</scope>
    <source>
        <strain evidence="3">ATCC VR-1470 / WSU 86-1044</strain>
    </source>
</reference>
<sequence>MIKEKVRLREIAYARSGDKGRHANVGVIAYTEDGYRFLAENLTEEIVHAFFEQMGVEETERYLLPNLGALNFFLKGILGEGGSRSLRIDAQGKALGQALLELELVVPEDVLCRCRL</sequence>
<organism evidence="2 3">
    <name type="scientific">Waddlia chondrophila (strain ATCC VR-1470 / WSU 86-1044)</name>
    <dbReference type="NCBI Taxonomy" id="716544"/>
    <lineage>
        <taxon>Bacteria</taxon>
        <taxon>Pseudomonadati</taxon>
        <taxon>Chlamydiota</taxon>
        <taxon>Chlamydiia</taxon>
        <taxon>Parachlamydiales</taxon>
        <taxon>Waddliaceae</taxon>
        <taxon>Waddlia</taxon>
    </lineage>
</organism>